<comment type="caution">
    <text evidence="3">The sequence shown here is derived from an EMBL/GenBank/DDBJ whole genome shotgun (WGS) entry which is preliminary data.</text>
</comment>
<dbReference type="EMBL" id="JBITGY010000011">
    <property type="protein sequence ID" value="MFI6502976.1"/>
    <property type="molecule type" value="Genomic_DNA"/>
</dbReference>
<dbReference type="Proteomes" id="UP001612741">
    <property type="component" value="Unassembled WGS sequence"/>
</dbReference>
<gene>
    <name evidence="3" type="ORF">ACIBG2_36740</name>
</gene>
<dbReference type="SUPFAM" id="SSF55136">
    <property type="entry name" value="Probable bacterial effector-binding domain"/>
    <property type="match status" value="1"/>
</dbReference>
<feature type="domain" description="HTH merR-type" evidence="2">
    <location>
        <begin position="5"/>
        <end position="75"/>
    </location>
</feature>
<dbReference type="InterPro" id="IPR011256">
    <property type="entry name" value="Reg_factor_effector_dom_sf"/>
</dbReference>
<evidence type="ECO:0000313" key="4">
    <source>
        <dbReference type="Proteomes" id="UP001612741"/>
    </source>
</evidence>
<dbReference type="PANTHER" id="PTHR30204:SF97">
    <property type="entry name" value="MERR FAMILY REGULATORY PROTEIN"/>
    <property type="match status" value="1"/>
</dbReference>
<evidence type="ECO:0000259" key="2">
    <source>
        <dbReference type="PROSITE" id="PS50937"/>
    </source>
</evidence>
<accession>A0ABW7Z4M7</accession>
<evidence type="ECO:0000313" key="3">
    <source>
        <dbReference type="EMBL" id="MFI6502976.1"/>
    </source>
</evidence>
<dbReference type="RefSeq" id="WP_397088677.1">
    <property type="nucleotide sequence ID" value="NZ_JBITGY010000011.1"/>
</dbReference>
<dbReference type="InterPro" id="IPR010499">
    <property type="entry name" value="AraC_E-bd"/>
</dbReference>
<organism evidence="3 4">
    <name type="scientific">Nonomuraea typhae</name>
    <dbReference type="NCBI Taxonomy" id="2603600"/>
    <lineage>
        <taxon>Bacteria</taxon>
        <taxon>Bacillati</taxon>
        <taxon>Actinomycetota</taxon>
        <taxon>Actinomycetes</taxon>
        <taxon>Streptosporangiales</taxon>
        <taxon>Streptosporangiaceae</taxon>
        <taxon>Nonomuraea</taxon>
    </lineage>
</organism>
<dbReference type="SMART" id="SM00422">
    <property type="entry name" value="HTH_MERR"/>
    <property type="match status" value="1"/>
</dbReference>
<dbReference type="PROSITE" id="PS50937">
    <property type="entry name" value="HTH_MERR_2"/>
    <property type="match status" value="1"/>
</dbReference>
<proteinExistence type="predicted"/>
<dbReference type="InterPro" id="IPR009061">
    <property type="entry name" value="DNA-bd_dom_put_sf"/>
</dbReference>
<protein>
    <submittedName>
        <fullName evidence="3">MerR family transcriptional regulator</fullName>
    </submittedName>
</protein>
<sequence>MDADLLPIGQFARLSRLSVKQLRHYADLGLLTPAHVDPDTGYRYYRRTQARDALTIALLRTLDLPLAAIADVLAGSTDALDQARRHLETELDRRRRTLASLTRLVHDGLPHTPVHLRTEPTRHVALTREHTEGPADIPRATTAAINRLLTTLTTPRPPELIALFPIDLDDAFTITATLTLPPGARPDPASGIVHTHLPGGTFATTTHIGPYDQIPLTTHALLAWCAERGHPLTGPIREVYLTDPATTPPDQLTTHLMLPIEQEHP</sequence>
<dbReference type="InterPro" id="IPR000551">
    <property type="entry name" value="MerR-type_HTH_dom"/>
</dbReference>
<name>A0ABW7Z4M7_9ACTN</name>
<reference evidence="3 4" key="1">
    <citation type="submission" date="2024-10" db="EMBL/GenBank/DDBJ databases">
        <title>The Natural Products Discovery Center: Release of the First 8490 Sequenced Strains for Exploring Actinobacteria Biosynthetic Diversity.</title>
        <authorList>
            <person name="Kalkreuter E."/>
            <person name="Kautsar S.A."/>
            <person name="Yang D."/>
            <person name="Bader C.D."/>
            <person name="Teijaro C.N."/>
            <person name="Fluegel L."/>
            <person name="Davis C.M."/>
            <person name="Simpson J.R."/>
            <person name="Lauterbach L."/>
            <person name="Steele A.D."/>
            <person name="Gui C."/>
            <person name="Meng S."/>
            <person name="Li G."/>
            <person name="Viehrig K."/>
            <person name="Ye F."/>
            <person name="Su P."/>
            <person name="Kiefer A.F."/>
            <person name="Nichols A."/>
            <person name="Cepeda A.J."/>
            <person name="Yan W."/>
            <person name="Fan B."/>
            <person name="Jiang Y."/>
            <person name="Adhikari A."/>
            <person name="Zheng C.-J."/>
            <person name="Schuster L."/>
            <person name="Cowan T.M."/>
            <person name="Smanski M.J."/>
            <person name="Chevrette M.G."/>
            <person name="De Carvalho L.P.S."/>
            <person name="Shen B."/>
        </authorList>
    </citation>
    <scope>NUCLEOTIDE SEQUENCE [LARGE SCALE GENOMIC DNA]</scope>
    <source>
        <strain evidence="3 4">NPDC050545</strain>
    </source>
</reference>
<dbReference type="PANTHER" id="PTHR30204">
    <property type="entry name" value="REDOX-CYCLING DRUG-SENSING TRANSCRIPTIONAL ACTIVATOR SOXR"/>
    <property type="match status" value="1"/>
</dbReference>
<dbReference type="Gene3D" id="3.20.80.10">
    <property type="entry name" value="Regulatory factor, effector binding domain"/>
    <property type="match status" value="1"/>
</dbReference>
<dbReference type="Gene3D" id="1.10.1660.10">
    <property type="match status" value="1"/>
</dbReference>
<dbReference type="InterPro" id="IPR029442">
    <property type="entry name" value="GyrI-like"/>
</dbReference>
<keyword evidence="1" id="KW-0238">DNA-binding</keyword>
<dbReference type="CDD" id="cd01107">
    <property type="entry name" value="HTH_BmrR"/>
    <property type="match status" value="1"/>
</dbReference>
<evidence type="ECO:0000256" key="1">
    <source>
        <dbReference type="ARBA" id="ARBA00023125"/>
    </source>
</evidence>
<dbReference type="SUPFAM" id="SSF46955">
    <property type="entry name" value="Putative DNA-binding domain"/>
    <property type="match status" value="1"/>
</dbReference>
<dbReference type="Pfam" id="PF13411">
    <property type="entry name" value="MerR_1"/>
    <property type="match status" value="1"/>
</dbReference>
<dbReference type="Pfam" id="PF06445">
    <property type="entry name" value="GyrI-like"/>
    <property type="match status" value="1"/>
</dbReference>
<dbReference type="InterPro" id="IPR047057">
    <property type="entry name" value="MerR_fam"/>
</dbReference>
<keyword evidence="4" id="KW-1185">Reference proteome</keyword>
<dbReference type="SMART" id="SM00871">
    <property type="entry name" value="AraC_E_bind"/>
    <property type="match status" value="1"/>
</dbReference>